<dbReference type="PANTHER" id="PTHR42085:SF1">
    <property type="entry name" value="F-BOX DOMAIN-CONTAINING PROTEIN"/>
    <property type="match status" value="1"/>
</dbReference>
<dbReference type="PANTHER" id="PTHR42085">
    <property type="entry name" value="F-BOX DOMAIN-CONTAINING PROTEIN"/>
    <property type="match status" value="1"/>
</dbReference>
<name>A0AAD4F8L1_9PLEO</name>
<dbReference type="InterPro" id="IPR038883">
    <property type="entry name" value="AN11006-like"/>
</dbReference>
<proteinExistence type="predicted"/>
<reference evidence="1" key="1">
    <citation type="submission" date="2021-07" db="EMBL/GenBank/DDBJ databases">
        <title>Genome Resource of American Ginseng Black Spot Pathogen Alternaria panax.</title>
        <authorList>
            <person name="Qiu C."/>
            <person name="Wang W."/>
            <person name="Liu Z."/>
        </authorList>
    </citation>
    <scope>NUCLEOTIDE SEQUENCE</scope>
    <source>
        <strain evidence="1">BNCC115425</strain>
    </source>
</reference>
<dbReference type="AlphaFoldDB" id="A0AAD4F8L1"/>
<protein>
    <submittedName>
        <fullName evidence="1">Uncharacterized protein</fullName>
    </submittedName>
</protein>
<dbReference type="Proteomes" id="UP001199106">
    <property type="component" value="Unassembled WGS sequence"/>
</dbReference>
<organism evidence="1 2">
    <name type="scientific">Alternaria panax</name>
    <dbReference type="NCBI Taxonomy" id="48097"/>
    <lineage>
        <taxon>Eukaryota</taxon>
        <taxon>Fungi</taxon>
        <taxon>Dikarya</taxon>
        <taxon>Ascomycota</taxon>
        <taxon>Pezizomycotina</taxon>
        <taxon>Dothideomycetes</taxon>
        <taxon>Pleosporomycetidae</taxon>
        <taxon>Pleosporales</taxon>
        <taxon>Pleosporineae</taxon>
        <taxon>Pleosporaceae</taxon>
        <taxon>Alternaria</taxon>
        <taxon>Alternaria sect. Panax</taxon>
    </lineage>
</organism>
<gene>
    <name evidence="1" type="ORF">G6011_07130</name>
</gene>
<accession>A0AAD4F8L1</accession>
<evidence type="ECO:0000313" key="2">
    <source>
        <dbReference type="Proteomes" id="UP001199106"/>
    </source>
</evidence>
<sequence length="257" mass="29525">MADSTPISDATDALAAMQLRDTSTNSVSIDQQHFHFLDLAAEIRNRIYDLVAEPPEPNETRSPGNGVNIGLTQVCRQIRNEFRNIYLQKMPFAVTRKDIESFVKAFFWLDDTDQKAPTGHYPTHVHYLHTQSTTTDILPLLNLKMHFPQLNLAILPDPEDGNECYWIADMCRSISELLVLRSPRFRHDLQAQKVSEFCCHCDGRFYVWYKPGQEPYGFDMALDKEGQEFADETHRILGVEERFGTYCSIAFDGIDEL</sequence>
<evidence type="ECO:0000313" key="1">
    <source>
        <dbReference type="EMBL" id="KAG9185799.1"/>
    </source>
</evidence>
<comment type="caution">
    <text evidence="1">The sequence shown here is derived from an EMBL/GenBank/DDBJ whole genome shotgun (WGS) entry which is preliminary data.</text>
</comment>
<dbReference type="EMBL" id="JAANER010000010">
    <property type="protein sequence ID" value="KAG9185799.1"/>
    <property type="molecule type" value="Genomic_DNA"/>
</dbReference>
<keyword evidence="2" id="KW-1185">Reference proteome</keyword>